<dbReference type="PROSITE" id="PS50082">
    <property type="entry name" value="WD_REPEATS_2"/>
    <property type="match status" value="10"/>
</dbReference>
<evidence type="ECO:0000256" key="1">
    <source>
        <dbReference type="ARBA" id="ARBA00022574"/>
    </source>
</evidence>
<evidence type="ECO:0000313" key="6">
    <source>
        <dbReference type="EMBL" id="KAJ6026785.1"/>
    </source>
</evidence>
<keyword evidence="1 3" id="KW-0853">WD repeat</keyword>
<keyword evidence="2" id="KW-0677">Repeat</keyword>
<dbReference type="InterPro" id="IPR050349">
    <property type="entry name" value="WD_LIS1/nudF_dynein_reg"/>
</dbReference>
<dbReference type="SMART" id="SM00320">
    <property type="entry name" value="WD40"/>
    <property type="match status" value="10"/>
</dbReference>
<dbReference type="InterPro" id="IPR007111">
    <property type="entry name" value="NACHT_NTPase"/>
</dbReference>
<feature type="region of interest" description="Disordered" evidence="4">
    <location>
        <begin position="22"/>
        <end position="90"/>
    </location>
</feature>
<feature type="compositionally biased region" description="Polar residues" evidence="4">
    <location>
        <begin position="28"/>
        <end position="59"/>
    </location>
</feature>
<feature type="repeat" description="WD" evidence="3">
    <location>
        <begin position="1305"/>
        <end position="1346"/>
    </location>
</feature>
<keyword evidence="7" id="KW-1185">Reference proteome</keyword>
<accession>A0AAD6N353</accession>
<dbReference type="Gene3D" id="3.40.50.300">
    <property type="entry name" value="P-loop containing nucleotide triphosphate hydrolases"/>
    <property type="match status" value="1"/>
</dbReference>
<dbReference type="InterPro" id="IPR056884">
    <property type="entry name" value="NPHP3-like_N"/>
</dbReference>
<dbReference type="PRINTS" id="PR00320">
    <property type="entry name" value="GPROTEINBRPT"/>
</dbReference>
<dbReference type="InterPro" id="IPR019775">
    <property type="entry name" value="WD40_repeat_CS"/>
</dbReference>
<organism evidence="6 7">
    <name type="scientific">Penicillium canescens</name>
    <dbReference type="NCBI Taxonomy" id="5083"/>
    <lineage>
        <taxon>Eukaryota</taxon>
        <taxon>Fungi</taxon>
        <taxon>Dikarya</taxon>
        <taxon>Ascomycota</taxon>
        <taxon>Pezizomycotina</taxon>
        <taxon>Eurotiomycetes</taxon>
        <taxon>Eurotiomycetidae</taxon>
        <taxon>Eurotiales</taxon>
        <taxon>Aspergillaceae</taxon>
        <taxon>Penicillium</taxon>
    </lineage>
</organism>
<feature type="repeat" description="WD" evidence="3">
    <location>
        <begin position="976"/>
        <end position="1015"/>
    </location>
</feature>
<dbReference type="InterPro" id="IPR036322">
    <property type="entry name" value="WD40_repeat_dom_sf"/>
</dbReference>
<proteinExistence type="predicted"/>
<feature type="repeat" description="WD" evidence="3">
    <location>
        <begin position="1097"/>
        <end position="1132"/>
    </location>
</feature>
<feature type="repeat" description="WD" evidence="3">
    <location>
        <begin position="1180"/>
        <end position="1221"/>
    </location>
</feature>
<dbReference type="PROSITE" id="PS50294">
    <property type="entry name" value="WD_REPEATS_REGION"/>
    <property type="match status" value="9"/>
</dbReference>
<dbReference type="Proteomes" id="UP001219568">
    <property type="component" value="Unassembled WGS sequence"/>
</dbReference>
<evidence type="ECO:0000313" key="7">
    <source>
        <dbReference type="Proteomes" id="UP001219568"/>
    </source>
</evidence>
<dbReference type="InterPro" id="IPR011044">
    <property type="entry name" value="Quino_amine_DH_bsu"/>
</dbReference>
<dbReference type="InterPro" id="IPR001680">
    <property type="entry name" value="WD40_rpt"/>
</dbReference>
<dbReference type="PROSITE" id="PS00678">
    <property type="entry name" value="WD_REPEATS_1"/>
    <property type="match status" value="4"/>
</dbReference>
<evidence type="ECO:0000256" key="2">
    <source>
        <dbReference type="ARBA" id="ARBA00022737"/>
    </source>
</evidence>
<dbReference type="Pfam" id="PF17100">
    <property type="entry name" value="NACHT_N"/>
    <property type="match status" value="1"/>
</dbReference>
<dbReference type="InterPro" id="IPR031359">
    <property type="entry name" value="NACHT_N"/>
</dbReference>
<feature type="repeat" description="WD" evidence="3">
    <location>
        <begin position="1263"/>
        <end position="1304"/>
    </location>
</feature>
<dbReference type="SUPFAM" id="SSF50978">
    <property type="entry name" value="WD40 repeat-like"/>
    <property type="match status" value="1"/>
</dbReference>
<gene>
    <name evidence="6" type="ORF">N7460_011602</name>
</gene>
<dbReference type="Pfam" id="PF00400">
    <property type="entry name" value="WD40"/>
    <property type="match status" value="10"/>
</dbReference>
<evidence type="ECO:0000256" key="4">
    <source>
        <dbReference type="SAM" id="MobiDB-lite"/>
    </source>
</evidence>
<feature type="repeat" description="WD" evidence="3">
    <location>
        <begin position="1016"/>
        <end position="1056"/>
    </location>
</feature>
<dbReference type="CDD" id="cd00200">
    <property type="entry name" value="WD40"/>
    <property type="match status" value="1"/>
</dbReference>
<dbReference type="SUPFAM" id="SSF50969">
    <property type="entry name" value="YVTN repeat-like/Quinoprotein amine dehydrogenase"/>
    <property type="match status" value="1"/>
</dbReference>
<feature type="repeat" description="WD" evidence="3">
    <location>
        <begin position="1138"/>
        <end position="1179"/>
    </location>
</feature>
<dbReference type="InterPro" id="IPR020472">
    <property type="entry name" value="WD40_PAC1"/>
</dbReference>
<dbReference type="Gene3D" id="2.130.10.10">
    <property type="entry name" value="YVTN repeat-like/Quinoprotein amine dehydrogenase"/>
    <property type="match status" value="5"/>
</dbReference>
<reference evidence="6" key="2">
    <citation type="submission" date="2023-01" db="EMBL/GenBank/DDBJ databases">
        <authorList>
            <person name="Petersen C."/>
        </authorList>
    </citation>
    <scope>NUCLEOTIDE SEQUENCE</scope>
    <source>
        <strain evidence="6">IBT 15450</strain>
    </source>
</reference>
<sequence>MSDREAFRPRLKRLVKWNLSKAKESNDNIRSTSTASWTQQSNPRFFDKTSASTDKSPQTGAEKLKAQGTSVPTPAQIQATDTTVTEPGPSSLWDKAYDSLKLEQPDAWSTYENLLSLVLIEALENSTSESEHEADTSDVKNQISQHDVAARREKLEQIAELGLKHIEDGRLRMTIFGKKMGLRDAVGKFAKGVDWIQAYARDALKDVPYAPVAMAGISILLVFLRNPAAVDTDNQEGLRYVSSQIRYYVAMEPLFLSPSMMVSLKDELIKSLIDLYKLVVDFQVQSVLRFYSSSGKRYVKDVTKYDSWDVQLDLFKEREDTLHKNLKKALNGASLQQLEKLKKEARESRKTLEIISNHAQAVEQHMSDAEYRRCLGNLKATNPIDDKERIETDKGRLFEDSYRWVLENDHFQSWRNSCGHLLWITGEPGKGKTMLLCGIINELPTHDTNVAFFFCQENRETLNNATAVLRGLISMLVKQQPVLQSHVGEGPFEGENAWFALRKVLINVLKDPMLRLTYLIIDALDECTKDLEKLLSFLVEISSDHTHIKWLVSSRNWPSIEKDLRDVKQTRLILENETLLSTAVDSFIQHKINVLAKRHDYTAEIRDKAQDYLVSNANGTFLWVALVCKELANVPKRHVLKKLDNLPPGLNDLYTRMLDQITESDDAEICKSLLSVTTTVYRPLTLDEIPSYIQMSEDDANDLKDIIGHCGSFLYLREHTISLVHQSAKDFFLQRKSDMVYPGGIENVHYDLFSRSLRAMEMALRRDIYSINDPGYPIRQVKRPNPDPLAAARYGVVHWVEHLSACCSSQNLDKDFEDGGSLDRFLRRDYLHWLEALSILESIPTGIASILKLERLLQKIGEPQVLLHRVSDAARFFQYNKVAIESSPLQVYGSPLIFSPMQSITRTCYQEQSPSWILNRPEAEKGWSTCLQTLEGHTRDVRSVAWSQDGSRIASASWDRTVRIWDPVTGHCTLKLEGINGHFSSIAWSQGRLALGAADNTVRIWDTVTGQCKLSLYGHGGHVTSIAWLQDGRLVSASLDTTLRIWDTTTGQCVHVFDGHTGPVISIALSQGQLASGSTDGRVKVWELNDYHCVSTLEGYNKQAGSIAWSPDGSRLASASMDNTVNIWALTSQCNLILKGHTDAVGPFAWSEDGSRLASASWDKTIRIWDTTTGQNVFTFKGHTEVVYSIAWSHGRNRLASGSLDDTVRIWDTVNGQGVSTFEGHTGTVYSVAWSQDGSRLSSGSLDRTVRIWDTVTDYYTPMVERGHKIGSIAWSQDGSRLASASRDKTVKIWNPDTGQCITTLEVDSGLAISVAWSQDGSRLASACFDDIVNIWDLATGRCISMLQDASYGLLESFGFKLDRLFGDIMPTAFAEPSVDCLISLPQKHGYGLNDDSSWITHNGVNLLWLPPEYRPDNHSLFAMSAATAAIGCSSGRIIFLAFSNTNNASGSSSPRVSIENGVGIGNGLDLTAVSR</sequence>
<feature type="repeat" description="WD" evidence="3">
    <location>
        <begin position="1057"/>
        <end position="1096"/>
    </location>
</feature>
<evidence type="ECO:0000256" key="3">
    <source>
        <dbReference type="PROSITE-ProRule" id="PRU00221"/>
    </source>
</evidence>
<dbReference type="PROSITE" id="PS50837">
    <property type="entry name" value="NACHT"/>
    <property type="match status" value="1"/>
</dbReference>
<evidence type="ECO:0000259" key="5">
    <source>
        <dbReference type="PROSITE" id="PS50837"/>
    </source>
</evidence>
<feature type="repeat" description="WD" evidence="3">
    <location>
        <begin position="934"/>
        <end position="966"/>
    </location>
</feature>
<dbReference type="InterPro" id="IPR027417">
    <property type="entry name" value="P-loop_NTPase"/>
</dbReference>
<dbReference type="SUPFAM" id="SSF52540">
    <property type="entry name" value="P-loop containing nucleoside triphosphate hydrolases"/>
    <property type="match status" value="1"/>
</dbReference>
<comment type="caution">
    <text evidence="6">The sequence shown here is derived from an EMBL/GenBank/DDBJ whole genome shotgun (WGS) entry which is preliminary data.</text>
</comment>
<feature type="repeat" description="WD" evidence="3">
    <location>
        <begin position="1222"/>
        <end position="1254"/>
    </location>
</feature>
<feature type="compositionally biased region" description="Polar residues" evidence="4">
    <location>
        <begin position="67"/>
        <end position="85"/>
    </location>
</feature>
<dbReference type="EMBL" id="JAQJZL010000015">
    <property type="protein sequence ID" value="KAJ6026785.1"/>
    <property type="molecule type" value="Genomic_DNA"/>
</dbReference>
<feature type="domain" description="NACHT" evidence="5">
    <location>
        <begin position="420"/>
        <end position="555"/>
    </location>
</feature>
<dbReference type="InterPro" id="IPR015943">
    <property type="entry name" value="WD40/YVTN_repeat-like_dom_sf"/>
</dbReference>
<dbReference type="PANTHER" id="PTHR44129">
    <property type="entry name" value="WD REPEAT-CONTAINING PROTEIN POP1"/>
    <property type="match status" value="1"/>
</dbReference>
<protein>
    <recommendedName>
        <fullName evidence="5">NACHT domain-containing protein</fullName>
    </recommendedName>
</protein>
<dbReference type="Pfam" id="PF24883">
    <property type="entry name" value="NPHP3_N"/>
    <property type="match status" value="1"/>
</dbReference>
<reference evidence="6" key="1">
    <citation type="journal article" date="2023" name="IMA Fungus">
        <title>Comparative genomic study of the Penicillium genus elucidates a diverse pangenome and 15 lateral gene transfer events.</title>
        <authorList>
            <person name="Petersen C."/>
            <person name="Sorensen T."/>
            <person name="Nielsen M.R."/>
            <person name="Sondergaard T.E."/>
            <person name="Sorensen J.L."/>
            <person name="Fitzpatrick D.A."/>
            <person name="Frisvad J.C."/>
            <person name="Nielsen K.L."/>
        </authorList>
    </citation>
    <scope>NUCLEOTIDE SEQUENCE</scope>
    <source>
        <strain evidence="6">IBT 15450</strain>
    </source>
</reference>
<name>A0AAD6N353_PENCN</name>